<protein>
    <recommendedName>
        <fullName evidence="2">EamA domain-containing protein</fullName>
    </recommendedName>
</protein>
<organism evidence="3 4">
    <name type="scientific">Candidatus Shapirobacteria bacterium CG_4_8_14_3_um_filter_35_11</name>
    <dbReference type="NCBI Taxonomy" id="1974874"/>
    <lineage>
        <taxon>Bacteria</taxon>
        <taxon>Candidatus Shapironibacteriota</taxon>
    </lineage>
</organism>
<dbReference type="InterPro" id="IPR000620">
    <property type="entry name" value="EamA_dom"/>
</dbReference>
<keyword evidence="1" id="KW-1133">Transmembrane helix</keyword>
<evidence type="ECO:0000313" key="4">
    <source>
        <dbReference type="Proteomes" id="UP000228960"/>
    </source>
</evidence>
<dbReference type="Proteomes" id="UP000228960">
    <property type="component" value="Unassembled WGS sequence"/>
</dbReference>
<feature type="transmembrane region" description="Helical" evidence="1">
    <location>
        <begin position="149"/>
        <end position="170"/>
    </location>
</feature>
<evidence type="ECO:0000313" key="3">
    <source>
        <dbReference type="EMBL" id="PJC79646.1"/>
    </source>
</evidence>
<name>A0A2M8GIP9_9BACT</name>
<feature type="transmembrane region" description="Helical" evidence="1">
    <location>
        <begin position="245"/>
        <end position="266"/>
    </location>
</feature>
<sequence>MNNTIISILAGLGGMFGWGTSDFFANNASEKVGHTKTFFWSQLAGMLAMGIIFVIFKPVMTGMKEREIVLLLIASVLYTAGYLFFYKAFEIGNVSVVSATINLNTVIAIMLAYVFLGQRLTGLQIPAIILVLLGITFVSINFNDLHKNGFSLLVGVKEVIIASFAFGIFWTLSDVLSENVGWIPLTLFIKIISIGLMVGLSFIGNKEKLFESNVKKFWLVISLVGILEALAMASVNFGLSVGDLVIVNPIASALSIVTISMAVIFLKEKISKTQAIGIFMTIGGIILSAF</sequence>
<dbReference type="Gene3D" id="1.10.3730.20">
    <property type="match status" value="2"/>
</dbReference>
<feature type="transmembrane region" description="Helical" evidence="1">
    <location>
        <begin position="68"/>
        <end position="89"/>
    </location>
</feature>
<feature type="transmembrane region" description="Helical" evidence="1">
    <location>
        <begin position="217"/>
        <end position="239"/>
    </location>
</feature>
<reference evidence="4" key="1">
    <citation type="submission" date="2017-09" db="EMBL/GenBank/DDBJ databases">
        <title>Depth-based differentiation of microbial function through sediment-hosted aquifers and enrichment of novel symbionts in the deep terrestrial subsurface.</title>
        <authorList>
            <person name="Probst A.J."/>
            <person name="Ladd B."/>
            <person name="Jarett J.K."/>
            <person name="Geller-Mcgrath D.E."/>
            <person name="Sieber C.M.K."/>
            <person name="Emerson J.B."/>
            <person name="Anantharaman K."/>
            <person name="Thomas B.C."/>
            <person name="Malmstrom R."/>
            <person name="Stieglmeier M."/>
            <person name="Klingl A."/>
            <person name="Woyke T."/>
            <person name="Ryan C.M."/>
            <person name="Banfield J.F."/>
        </authorList>
    </citation>
    <scope>NUCLEOTIDE SEQUENCE [LARGE SCALE GENOMIC DNA]</scope>
</reference>
<dbReference type="PANTHER" id="PTHR22911:SF137">
    <property type="entry name" value="SOLUTE CARRIER FAMILY 35 MEMBER G2-RELATED"/>
    <property type="match status" value="1"/>
</dbReference>
<dbReference type="EMBL" id="PFQM01000134">
    <property type="protein sequence ID" value="PJC79646.1"/>
    <property type="molecule type" value="Genomic_DNA"/>
</dbReference>
<feature type="transmembrane region" description="Helical" evidence="1">
    <location>
        <begin position="6"/>
        <end position="25"/>
    </location>
</feature>
<gene>
    <name evidence="3" type="ORF">CO009_04095</name>
</gene>
<proteinExistence type="predicted"/>
<dbReference type="GO" id="GO:0016020">
    <property type="term" value="C:membrane"/>
    <property type="evidence" value="ECO:0007669"/>
    <property type="project" value="InterPro"/>
</dbReference>
<keyword evidence="1" id="KW-0472">Membrane</keyword>
<dbReference type="PANTHER" id="PTHR22911">
    <property type="entry name" value="ACYL-MALONYL CONDENSING ENZYME-RELATED"/>
    <property type="match status" value="1"/>
</dbReference>
<evidence type="ECO:0000256" key="1">
    <source>
        <dbReference type="SAM" id="Phobius"/>
    </source>
</evidence>
<feature type="transmembrane region" description="Helical" evidence="1">
    <location>
        <begin position="122"/>
        <end position="142"/>
    </location>
</feature>
<dbReference type="InterPro" id="IPR037185">
    <property type="entry name" value="EmrE-like"/>
</dbReference>
<evidence type="ECO:0000259" key="2">
    <source>
        <dbReference type="Pfam" id="PF00892"/>
    </source>
</evidence>
<feature type="domain" description="EamA" evidence="2">
    <location>
        <begin position="6"/>
        <end position="139"/>
    </location>
</feature>
<feature type="transmembrane region" description="Helical" evidence="1">
    <location>
        <begin position="37"/>
        <end position="56"/>
    </location>
</feature>
<comment type="caution">
    <text evidence="3">The sequence shown here is derived from an EMBL/GenBank/DDBJ whole genome shotgun (WGS) entry which is preliminary data.</text>
</comment>
<dbReference type="AlphaFoldDB" id="A0A2M8GIP9"/>
<feature type="transmembrane region" description="Helical" evidence="1">
    <location>
        <begin position="96"/>
        <end position="116"/>
    </location>
</feature>
<feature type="transmembrane region" description="Helical" evidence="1">
    <location>
        <begin position="182"/>
        <end position="205"/>
    </location>
</feature>
<keyword evidence="1" id="KW-0812">Transmembrane</keyword>
<dbReference type="SUPFAM" id="SSF103481">
    <property type="entry name" value="Multidrug resistance efflux transporter EmrE"/>
    <property type="match status" value="2"/>
</dbReference>
<accession>A0A2M8GIP9</accession>
<dbReference type="Pfam" id="PF00892">
    <property type="entry name" value="EamA"/>
    <property type="match status" value="2"/>
</dbReference>
<feature type="domain" description="EamA" evidence="2">
    <location>
        <begin position="159"/>
        <end position="288"/>
    </location>
</feature>